<feature type="compositionally biased region" description="Polar residues" evidence="1">
    <location>
        <begin position="267"/>
        <end position="283"/>
    </location>
</feature>
<feature type="compositionally biased region" description="Polar residues" evidence="1">
    <location>
        <begin position="112"/>
        <end position="124"/>
    </location>
</feature>
<protein>
    <recommendedName>
        <fullName evidence="6">PIR Superfamily Protein</fullName>
    </recommendedName>
</protein>
<evidence type="ECO:0000313" key="4">
    <source>
        <dbReference type="Proteomes" id="UP000078546"/>
    </source>
</evidence>
<reference evidence="4 5" key="2">
    <citation type="submission" date="2016-05" db="EMBL/GenBank/DDBJ databases">
        <authorList>
            <person name="Naeem Raeece"/>
        </authorList>
    </citation>
    <scope>NUCLEOTIDE SEQUENCE [LARGE SCALE GENOMIC DNA]</scope>
</reference>
<organism evidence="3 4">
    <name type="scientific">Plasmodium ovale curtisi</name>
    <dbReference type="NCBI Taxonomy" id="864141"/>
    <lineage>
        <taxon>Eukaryota</taxon>
        <taxon>Sar</taxon>
        <taxon>Alveolata</taxon>
        <taxon>Apicomplexa</taxon>
        <taxon>Aconoidasida</taxon>
        <taxon>Haemosporida</taxon>
        <taxon>Plasmodiidae</taxon>
        <taxon>Plasmodium</taxon>
        <taxon>Plasmodium (Plasmodium)</taxon>
    </lineage>
</organism>
<reference evidence="3" key="1">
    <citation type="submission" date="2016-05" db="EMBL/GenBank/DDBJ databases">
        <authorList>
            <person name="Lavstsen T."/>
            <person name="Jespersen J.S."/>
        </authorList>
    </citation>
    <scope>NUCLEOTIDE SEQUENCE [LARGE SCALE GENOMIC DNA]</scope>
</reference>
<dbReference type="Proteomes" id="UP000078546">
    <property type="component" value="Unassembled WGS sequence"/>
</dbReference>
<evidence type="ECO:0008006" key="6">
    <source>
        <dbReference type="Google" id="ProtNLM"/>
    </source>
</evidence>
<gene>
    <name evidence="3" type="ORF">POVCU1_061830</name>
    <name evidence="2" type="ORF">POVCU2_0032730</name>
</gene>
<evidence type="ECO:0000313" key="2">
    <source>
        <dbReference type="EMBL" id="SBS85670.1"/>
    </source>
</evidence>
<dbReference type="EMBL" id="FLQU01000441">
    <property type="protein sequence ID" value="SBS85670.1"/>
    <property type="molecule type" value="Genomic_DNA"/>
</dbReference>
<evidence type="ECO:0000256" key="1">
    <source>
        <dbReference type="SAM" id="MobiDB-lite"/>
    </source>
</evidence>
<dbReference type="EMBL" id="FLQV01002074">
    <property type="protein sequence ID" value="SBT00704.1"/>
    <property type="molecule type" value="Genomic_DNA"/>
</dbReference>
<feature type="region of interest" description="Disordered" evidence="1">
    <location>
        <begin position="109"/>
        <end position="330"/>
    </location>
</feature>
<feature type="compositionally biased region" description="Polar residues" evidence="1">
    <location>
        <begin position="308"/>
        <end position="330"/>
    </location>
</feature>
<evidence type="ECO:0000313" key="5">
    <source>
        <dbReference type="Proteomes" id="UP000078560"/>
    </source>
</evidence>
<feature type="compositionally biased region" description="Basic and acidic residues" evidence="1">
    <location>
        <begin position="125"/>
        <end position="150"/>
    </location>
</feature>
<proteinExistence type="predicted"/>
<sequence length="330" mass="35984">MTKDKGGKLQVQFGGPNVVTNSGEDCFDTIADIQDYVNRKVHEFDQLERTTKIYDSICLELKQYKIHVEKTYAHCLKGNYAFIYAESERSMNNLLQKCIAVNKDEKLKQDSVEPSNLLSAQQKSQKGEGRDEEVTGSKEKERHEDGRNRTPNEGQETNGVNNSISQPVSLTSNNLGGAAAAAPEDRPNAVESDQSIEPSLGDSQDTERSKHLDDSLQENAKDTLQLKGSSRVGDLDNQIAEEPSLFGQGRSSEEDTPRGGLQLDGQVESNEQLRSNGPMSPTGISVPDAQINRAHEVGPPAQQLHPVEQQNAQLPDIAQSNPSSAGGSIS</sequence>
<feature type="compositionally biased region" description="Polar residues" evidence="1">
    <location>
        <begin position="151"/>
        <end position="175"/>
    </location>
</feature>
<feature type="compositionally biased region" description="Polar residues" evidence="1">
    <location>
        <begin position="191"/>
        <end position="203"/>
    </location>
</feature>
<feature type="compositionally biased region" description="Basic and acidic residues" evidence="1">
    <location>
        <begin position="205"/>
        <end position="214"/>
    </location>
</feature>
<accession>A0A1A8XA55</accession>
<dbReference type="AlphaFoldDB" id="A0A1A8XA55"/>
<evidence type="ECO:0000313" key="3">
    <source>
        <dbReference type="EMBL" id="SBT00704.1"/>
    </source>
</evidence>
<dbReference type="Proteomes" id="UP000078560">
    <property type="component" value="Unassembled WGS sequence"/>
</dbReference>
<name>A0A1A8XA55_PLAOA</name>